<sequence>MSDQVEPDVSLLYEGRRVGDKLRRSLTHVRIAAHVKKIPYRSFVGCDKLIELQLNEGLQVIGKRAFGKCTALRSVTIPSSVTELDEGAFIDCSNLVEVHFLNEGLQIIGIGAFSGCTALRSVNVPSTVTDLGWCAFANCGNLSEVILLDSKRPLRQEFFDCGFRREEHGLLNKEHLKRYGDVFACFPVVMSTPYDELQDDDFECRDTNNETARSLYQVLQLIAFHELKESSIVIELAMWKSRIDGETGVETRADCRVPIP</sequence>
<dbReference type="Proteomes" id="UP000266841">
    <property type="component" value="Unassembled WGS sequence"/>
</dbReference>
<accession>K0TGZ0</accession>
<dbReference type="InterPro" id="IPR053139">
    <property type="entry name" value="Surface_bspA-like"/>
</dbReference>
<organism evidence="1 2">
    <name type="scientific">Thalassiosira oceanica</name>
    <name type="common">Marine diatom</name>
    <dbReference type="NCBI Taxonomy" id="159749"/>
    <lineage>
        <taxon>Eukaryota</taxon>
        <taxon>Sar</taxon>
        <taxon>Stramenopiles</taxon>
        <taxon>Ochrophyta</taxon>
        <taxon>Bacillariophyta</taxon>
        <taxon>Coscinodiscophyceae</taxon>
        <taxon>Thalassiosirophycidae</taxon>
        <taxon>Thalassiosirales</taxon>
        <taxon>Thalassiosiraceae</taxon>
        <taxon>Thalassiosira</taxon>
    </lineage>
</organism>
<evidence type="ECO:0000313" key="2">
    <source>
        <dbReference type="Proteomes" id="UP000266841"/>
    </source>
</evidence>
<dbReference type="InterPro" id="IPR032675">
    <property type="entry name" value="LRR_dom_sf"/>
</dbReference>
<comment type="caution">
    <text evidence="1">The sequence shown here is derived from an EMBL/GenBank/DDBJ whole genome shotgun (WGS) entry which is preliminary data.</text>
</comment>
<dbReference type="SUPFAM" id="SSF52058">
    <property type="entry name" value="L domain-like"/>
    <property type="match status" value="1"/>
</dbReference>
<dbReference type="PANTHER" id="PTHR45661">
    <property type="entry name" value="SURFACE ANTIGEN"/>
    <property type="match status" value="1"/>
</dbReference>
<keyword evidence="2" id="KW-1185">Reference proteome</keyword>
<dbReference type="PANTHER" id="PTHR45661:SF3">
    <property type="entry name" value="IG-LIKE DOMAIN-CONTAINING PROTEIN"/>
    <property type="match status" value="1"/>
</dbReference>
<dbReference type="OrthoDB" id="10264456at2759"/>
<proteinExistence type="predicted"/>
<evidence type="ECO:0000313" key="1">
    <source>
        <dbReference type="EMBL" id="EJK72941.1"/>
    </source>
</evidence>
<dbReference type="Gene3D" id="3.80.10.10">
    <property type="entry name" value="Ribonuclease Inhibitor"/>
    <property type="match status" value="1"/>
</dbReference>
<protein>
    <recommendedName>
        <fullName evidence="3">Leucine-rich repeat domain-containing protein</fullName>
    </recommendedName>
</protein>
<dbReference type="AlphaFoldDB" id="K0TGZ0"/>
<gene>
    <name evidence="1" type="ORF">THAOC_05476</name>
</gene>
<reference evidence="1 2" key="1">
    <citation type="journal article" date="2012" name="Genome Biol.">
        <title>Genome and low-iron response of an oceanic diatom adapted to chronic iron limitation.</title>
        <authorList>
            <person name="Lommer M."/>
            <person name="Specht M."/>
            <person name="Roy A.S."/>
            <person name="Kraemer L."/>
            <person name="Andreson R."/>
            <person name="Gutowska M.A."/>
            <person name="Wolf J."/>
            <person name="Bergner S.V."/>
            <person name="Schilhabel M.B."/>
            <person name="Klostermeier U.C."/>
            <person name="Beiko R.G."/>
            <person name="Rosenstiel P."/>
            <person name="Hippler M."/>
            <person name="Laroche J."/>
        </authorList>
    </citation>
    <scope>NUCLEOTIDE SEQUENCE [LARGE SCALE GENOMIC DNA]</scope>
    <source>
        <strain evidence="1 2">CCMP1005</strain>
    </source>
</reference>
<evidence type="ECO:0008006" key="3">
    <source>
        <dbReference type="Google" id="ProtNLM"/>
    </source>
</evidence>
<dbReference type="EMBL" id="AGNL01005061">
    <property type="protein sequence ID" value="EJK72941.1"/>
    <property type="molecule type" value="Genomic_DNA"/>
</dbReference>
<dbReference type="Pfam" id="PF13306">
    <property type="entry name" value="LRR_5"/>
    <property type="match status" value="1"/>
</dbReference>
<dbReference type="InterPro" id="IPR026906">
    <property type="entry name" value="LRR_5"/>
</dbReference>
<feature type="non-terminal residue" evidence="1">
    <location>
        <position position="260"/>
    </location>
</feature>
<name>K0TGZ0_THAOC</name>